<keyword evidence="2" id="KW-1133">Transmembrane helix</keyword>
<reference evidence="3 4" key="1">
    <citation type="submission" date="2006-09" db="EMBL/GenBank/DDBJ databases">
        <authorList>
            <person name="Emerson D."/>
            <person name="Ferriera S."/>
            <person name="Johnson J."/>
            <person name="Kravitz S."/>
            <person name="Halpern A."/>
            <person name="Remington K."/>
            <person name="Beeson K."/>
            <person name="Tran B."/>
            <person name="Rogers Y.-H."/>
            <person name="Friedman R."/>
            <person name="Venter J.C."/>
        </authorList>
    </citation>
    <scope>NUCLEOTIDE SEQUENCE [LARGE SCALE GENOMIC DNA]</scope>
    <source>
        <strain evidence="3 4">PV-1</strain>
    </source>
</reference>
<dbReference type="NCBIfam" id="TIGR00847">
    <property type="entry name" value="ccoS"/>
    <property type="match status" value="1"/>
</dbReference>
<evidence type="ECO:0000313" key="4">
    <source>
        <dbReference type="Proteomes" id="UP000005297"/>
    </source>
</evidence>
<dbReference type="AlphaFoldDB" id="Q0EWV0"/>
<feature type="region of interest" description="Disordered" evidence="1">
    <location>
        <begin position="32"/>
        <end position="58"/>
    </location>
</feature>
<dbReference type="Pfam" id="PF03597">
    <property type="entry name" value="FixS"/>
    <property type="match status" value="1"/>
</dbReference>
<organism evidence="3 4">
    <name type="scientific">Mariprofundus ferrooxydans PV-1</name>
    <dbReference type="NCBI Taxonomy" id="314345"/>
    <lineage>
        <taxon>Bacteria</taxon>
        <taxon>Pseudomonadati</taxon>
        <taxon>Pseudomonadota</taxon>
        <taxon>Candidatius Mariprofundia</taxon>
        <taxon>Mariprofundales</taxon>
        <taxon>Mariprofundaceae</taxon>
        <taxon>Mariprofundus</taxon>
    </lineage>
</organism>
<evidence type="ECO:0000313" key="3">
    <source>
        <dbReference type="EMBL" id="EAU53807.1"/>
    </source>
</evidence>
<protein>
    <submittedName>
        <fullName evidence="3">Cytochrome oxidase maturation protein, cbb3-type</fullName>
    </submittedName>
</protein>
<dbReference type="PANTHER" id="PTHR41532">
    <property type="entry name" value="FIXS PROTEIN"/>
    <property type="match status" value="1"/>
</dbReference>
<keyword evidence="2" id="KW-0472">Membrane</keyword>
<accession>Q0EWV0</accession>
<name>Q0EWV0_9PROT</name>
<proteinExistence type="predicted"/>
<feature type="transmembrane region" description="Helical" evidence="2">
    <location>
        <begin position="6"/>
        <end position="26"/>
    </location>
</feature>
<evidence type="ECO:0000256" key="1">
    <source>
        <dbReference type="SAM" id="MobiDB-lite"/>
    </source>
</evidence>
<sequence length="58" mass="6490">MNVIYGLIPGMILLGLVSVLVFFWAVKNGQYDDMEGPAHRILDDDDMDESDRDSDSSL</sequence>
<dbReference type="STRING" id="314344.AL013_07410"/>
<dbReference type="InParanoid" id="Q0EWV0"/>
<dbReference type="eggNOG" id="COG3197">
    <property type="taxonomic scope" value="Bacteria"/>
</dbReference>
<dbReference type="InterPro" id="IPR004714">
    <property type="entry name" value="Cyt_oxidase_maturation_cbb3"/>
</dbReference>
<keyword evidence="2" id="KW-0812">Transmembrane</keyword>
<dbReference type="EMBL" id="AATS01000017">
    <property type="protein sequence ID" value="EAU53807.1"/>
    <property type="molecule type" value="Genomic_DNA"/>
</dbReference>
<evidence type="ECO:0000256" key="2">
    <source>
        <dbReference type="SAM" id="Phobius"/>
    </source>
</evidence>
<dbReference type="PANTHER" id="PTHR41532:SF1">
    <property type="entry name" value="FIXS PROTEIN"/>
    <property type="match status" value="1"/>
</dbReference>
<comment type="caution">
    <text evidence="3">The sequence shown here is derived from an EMBL/GenBank/DDBJ whole genome shotgun (WGS) entry which is preliminary data.</text>
</comment>
<dbReference type="Proteomes" id="UP000005297">
    <property type="component" value="Unassembled WGS sequence"/>
</dbReference>
<gene>
    <name evidence="3" type="ORF">SPV1_10254</name>
</gene>
<dbReference type="OrthoDB" id="5298267at2"/>
<dbReference type="RefSeq" id="WP_009849570.1">
    <property type="nucleotide sequence ID" value="NZ_DS022294.1"/>
</dbReference>
<dbReference type="HOGENOM" id="CLU_176840_4_2_0"/>
<feature type="compositionally biased region" description="Acidic residues" evidence="1">
    <location>
        <begin position="43"/>
        <end position="52"/>
    </location>
</feature>
<keyword evidence="4" id="KW-1185">Reference proteome</keyword>